<accession>A0A096F5A0</accession>
<dbReference type="Pfam" id="PF00126">
    <property type="entry name" value="HTH_1"/>
    <property type="match status" value="1"/>
</dbReference>
<dbReference type="SUPFAM" id="SSF46785">
    <property type="entry name" value="Winged helix' DNA-binding domain"/>
    <property type="match status" value="1"/>
</dbReference>
<dbReference type="Gene3D" id="1.10.10.10">
    <property type="entry name" value="Winged helix-like DNA-binding domain superfamily/Winged helix DNA-binding domain"/>
    <property type="match status" value="1"/>
</dbReference>
<gene>
    <name evidence="3" type="ORF">P353_24895</name>
</gene>
<dbReference type="AlphaFoldDB" id="A0A096F5A0"/>
<dbReference type="InterPro" id="IPR036390">
    <property type="entry name" value="WH_DNA-bd_sf"/>
</dbReference>
<evidence type="ECO:0000259" key="2">
    <source>
        <dbReference type="PROSITE" id="PS50931"/>
    </source>
</evidence>
<comment type="caution">
    <text evidence="3">The sequence shown here is derived from an EMBL/GenBank/DDBJ whole genome shotgun (WGS) entry which is preliminary data.</text>
</comment>
<protein>
    <recommendedName>
        <fullName evidence="2">HTH lysR-type domain-containing protein</fullName>
    </recommendedName>
</protein>
<organism evidence="3 4">
    <name type="scientific">Comamonas testosteroni</name>
    <name type="common">Pseudomonas testosteroni</name>
    <dbReference type="NCBI Taxonomy" id="285"/>
    <lineage>
        <taxon>Bacteria</taxon>
        <taxon>Pseudomonadati</taxon>
        <taxon>Pseudomonadota</taxon>
        <taxon>Betaproteobacteria</taxon>
        <taxon>Burkholderiales</taxon>
        <taxon>Comamonadaceae</taxon>
        <taxon>Comamonas</taxon>
    </lineage>
</organism>
<sequence>MRTLVATVHVGSCIEAMDSTGLSKPAVSRQVEDLKASLGVRLLQRTTRRLSITDEGRTYYLGNKDILLLVEEAWVPPPLRPRVT</sequence>
<dbReference type="Proteomes" id="UP000029553">
    <property type="component" value="Unassembled WGS sequence"/>
</dbReference>
<name>A0A096F5A0_COMTE</name>
<feature type="domain" description="HTH lysR-type" evidence="2">
    <location>
        <begin position="1"/>
        <end position="53"/>
    </location>
</feature>
<evidence type="ECO:0000256" key="1">
    <source>
        <dbReference type="ARBA" id="ARBA00009437"/>
    </source>
</evidence>
<dbReference type="EMBL" id="AWOR01000081">
    <property type="protein sequence ID" value="KGH25496.1"/>
    <property type="molecule type" value="Genomic_DNA"/>
</dbReference>
<comment type="similarity">
    <text evidence="1">Belongs to the LysR transcriptional regulatory family.</text>
</comment>
<dbReference type="InterPro" id="IPR000847">
    <property type="entry name" value="LysR_HTH_N"/>
</dbReference>
<proteinExistence type="inferred from homology"/>
<dbReference type="InterPro" id="IPR058163">
    <property type="entry name" value="LysR-type_TF_proteobact-type"/>
</dbReference>
<dbReference type="PANTHER" id="PTHR30537:SF5">
    <property type="entry name" value="HTH-TYPE TRANSCRIPTIONAL ACTIVATOR TTDR-RELATED"/>
    <property type="match status" value="1"/>
</dbReference>
<dbReference type="GO" id="GO:0003700">
    <property type="term" value="F:DNA-binding transcription factor activity"/>
    <property type="evidence" value="ECO:0007669"/>
    <property type="project" value="InterPro"/>
</dbReference>
<dbReference type="InterPro" id="IPR036388">
    <property type="entry name" value="WH-like_DNA-bd_sf"/>
</dbReference>
<dbReference type="PANTHER" id="PTHR30537">
    <property type="entry name" value="HTH-TYPE TRANSCRIPTIONAL REGULATOR"/>
    <property type="match status" value="1"/>
</dbReference>
<evidence type="ECO:0000313" key="3">
    <source>
        <dbReference type="EMBL" id="KGH25496.1"/>
    </source>
</evidence>
<dbReference type="PROSITE" id="PS50931">
    <property type="entry name" value="HTH_LYSR"/>
    <property type="match status" value="1"/>
</dbReference>
<evidence type="ECO:0000313" key="4">
    <source>
        <dbReference type="Proteomes" id="UP000029553"/>
    </source>
</evidence>
<reference evidence="3 4" key="1">
    <citation type="submission" date="2013-09" db="EMBL/GenBank/DDBJ databases">
        <title>High correlation between genotypes and phenotypes of environmental bacteria Comamonas testosteroni strains.</title>
        <authorList>
            <person name="Liu L."/>
            <person name="Zhu W."/>
            <person name="Xia X."/>
            <person name="Xu B."/>
            <person name="Luo M."/>
            <person name="Wang G."/>
        </authorList>
    </citation>
    <scope>NUCLEOTIDE SEQUENCE [LARGE SCALE GENOMIC DNA]</scope>
    <source>
        <strain evidence="3 4">JL40</strain>
    </source>
</reference>